<dbReference type="InterPro" id="IPR052579">
    <property type="entry name" value="Zinc_finger_SWIM"/>
</dbReference>
<dbReference type="EMBL" id="QXFX01005252">
    <property type="protein sequence ID" value="KAE9061293.1"/>
    <property type="molecule type" value="Genomic_DNA"/>
</dbReference>
<evidence type="ECO:0000313" key="4">
    <source>
        <dbReference type="EMBL" id="KAE9061293.1"/>
    </source>
</evidence>
<dbReference type="PROSITE" id="PS50966">
    <property type="entry name" value="ZF_SWIM"/>
    <property type="match status" value="1"/>
</dbReference>
<comment type="caution">
    <text evidence="4">The sequence shown here is derived from an EMBL/GenBank/DDBJ whole genome shotgun (WGS) entry which is preliminary data.</text>
</comment>
<evidence type="ECO:0000313" key="5">
    <source>
        <dbReference type="Proteomes" id="UP000488956"/>
    </source>
</evidence>
<reference evidence="4 5" key="1">
    <citation type="submission" date="2018-09" db="EMBL/GenBank/DDBJ databases">
        <title>Genomic investigation of the strawberry pathogen Phytophthora fragariae indicates pathogenicity is determined by transcriptional variation in three key races.</title>
        <authorList>
            <person name="Adams T.M."/>
            <person name="Armitage A.D."/>
            <person name="Sobczyk M.K."/>
            <person name="Bates H.J."/>
            <person name="Dunwell J.M."/>
            <person name="Nellist C.F."/>
            <person name="Harrison R.J."/>
        </authorList>
    </citation>
    <scope>NUCLEOTIDE SEQUENCE [LARGE SCALE GENOMIC DNA]</scope>
    <source>
        <strain evidence="4 5">ONT-3</strain>
    </source>
</reference>
<keyword evidence="1" id="KW-0863">Zinc-finger</keyword>
<dbReference type="PANTHER" id="PTHR31569:SF4">
    <property type="entry name" value="SWIM-TYPE DOMAIN-CONTAINING PROTEIN"/>
    <property type="match status" value="1"/>
</dbReference>
<accession>A0A6G0JMJ4</accession>
<keyword evidence="1" id="KW-0862">Zinc</keyword>
<evidence type="ECO:0000256" key="1">
    <source>
        <dbReference type="PROSITE-ProRule" id="PRU00325"/>
    </source>
</evidence>
<feature type="compositionally biased region" description="Polar residues" evidence="2">
    <location>
        <begin position="334"/>
        <end position="343"/>
    </location>
</feature>
<protein>
    <recommendedName>
        <fullName evidence="3">SWIM-type domain-containing protein</fullName>
    </recommendedName>
</protein>
<feature type="domain" description="SWIM-type" evidence="3">
    <location>
        <begin position="125"/>
        <end position="157"/>
    </location>
</feature>
<dbReference type="AlphaFoldDB" id="A0A6G0JMJ4"/>
<sequence length="673" mass="74699">MWSAYGRAGLAHLGNNTNNRLEASWGSLKDILKPEMGVDECIETLLFLETAAEMEYASKLNVVGSRLYHDCDEQLSKVAAVVSPHAFQLIRNEYDLLAQNVSAYVAREVQPSIFEVVSSKTSSVYHINAKIYSCSCTFMRTQLLPCHHVMYLRRHTLKKSAIPISHINNRWVVSAEANRPVEEVVASQQVHSTFKVLPSHLTSAAHEVLNGSTKWRAAMDIASRVVETLSRQGTSTFREMCDALKTFDDLVTKGIVPRYASVEDDGRDDGCEGSAVDLTGDELSSCPPTLHSNDEAIAAEVTASALPSEEAVAGDIRTDGNKPLTEVTNQIVRSASSSTTTIQDGALTNELVSDEESKKPPKKKTTKSVKTPEGSLQIIRATSKSKRKSRSEDTYDIEGDDEWGLLSALGLHDENENSNTSAEEDMIDPEFEPAFKIASGIVSKGRPKIKRAVKIQAKSKRMKASTEEATRLVLGTLVPVKDLRAVRTTIAEAFNVFNAMPVLGSLKEIPAPPWKSTRFVIFSKSRPSILRMAEVFPEAYVKKCIAGINMHRKSLSLDMQQTISFGVKITAVGTIKEGDVKTMEGWHRCSRILEAMTETFLWIRSCKFDRISLPTPFNDCVDVDLCAFTSELEEWNLGETSDSIFGPIERHELQRFIRDHWFQDSSFRSFSAT</sequence>
<dbReference type="Proteomes" id="UP000488956">
    <property type="component" value="Unassembled WGS sequence"/>
</dbReference>
<dbReference type="GO" id="GO:0008270">
    <property type="term" value="F:zinc ion binding"/>
    <property type="evidence" value="ECO:0007669"/>
    <property type="project" value="UniProtKB-KW"/>
</dbReference>
<evidence type="ECO:0000256" key="2">
    <source>
        <dbReference type="SAM" id="MobiDB-lite"/>
    </source>
</evidence>
<gene>
    <name evidence="4" type="ORF">PF010_g29866</name>
</gene>
<organism evidence="4 5">
    <name type="scientific">Phytophthora fragariae</name>
    <dbReference type="NCBI Taxonomy" id="53985"/>
    <lineage>
        <taxon>Eukaryota</taxon>
        <taxon>Sar</taxon>
        <taxon>Stramenopiles</taxon>
        <taxon>Oomycota</taxon>
        <taxon>Peronosporomycetes</taxon>
        <taxon>Peronosporales</taxon>
        <taxon>Peronosporaceae</taxon>
        <taxon>Phytophthora</taxon>
    </lineage>
</organism>
<evidence type="ECO:0000259" key="3">
    <source>
        <dbReference type="PROSITE" id="PS50966"/>
    </source>
</evidence>
<dbReference type="PANTHER" id="PTHR31569">
    <property type="entry name" value="SWIM-TYPE DOMAIN-CONTAINING PROTEIN"/>
    <property type="match status" value="1"/>
</dbReference>
<proteinExistence type="predicted"/>
<keyword evidence="1" id="KW-0479">Metal-binding</keyword>
<dbReference type="InterPro" id="IPR007527">
    <property type="entry name" value="Znf_SWIM"/>
</dbReference>
<name>A0A6G0JMJ4_9STRA</name>
<feature type="region of interest" description="Disordered" evidence="2">
    <location>
        <begin position="334"/>
        <end position="396"/>
    </location>
</feature>